<accession>A0A0D0CCF2</accession>
<feature type="transmembrane region" description="Helical" evidence="3">
    <location>
        <begin position="290"/>
        <end position="309"/>
    </location>
</feature>
<dbReference type="EMBL" id="KN834841">
    <property type="protein sequence ID" value="KIK52563.1"/>
    <property type="molecule type" value="Genomic_DNA"/>
</dbReference>
<dbReference type="PANTHER" id="PTHR11360">
    <property type="entry name" value="MONOCARBOXYLATE TRANSPORTER"/>
    <property type="match status" value="1"/>
</dbReference>
<proteinExistence type="inferred from homology"/>
<dbReference type="SUPFAM" id="SSF103473">
    <property type="entry name" value="MFS general substrate transporter"/>
    <property type="match status" value="1"/>
</dbReference>
<keyword evidence="3" id="KW-1133">Transmembrane helix</keyword>
<keyword evidence="6" id="KW-1185">Reference proteome</keyword>
<evidence type="ECO:0000313" key="5">
    <source>
        <dbReference type="EMBL" id="KIK52563.1"/>
    </source>
</evidence>
<feature type="transmembrane region" description="Helical" evidence="3">
    <location>
        <begin position="43"/>
        <end position="65"/>
    </location>
</feature>
<keyword evidence="3" id="KW-0812">Transmembrane</keyword>
<evidence type="ECO:0000256" key="3">
    <source>
        <dbReference type="SAM" id="Phobius"/>
    </source>
</evidence>
<dbReference type="InterPro" id="IPR011701">
    <property type="entry name" value="MFS"/>
</dbReference>
<feature type="domain" description="Major facilitator superfamily (MFS) profile" evidence="4">
    <location>
        <begin position="254"/>
        <end position="437"/>
    </location>
</feature>
<dbReference type="InterPro" id="IPR050327">
    <property type="entry name" value="Proton-linked_MCT"/>
</dbReference>
<feature type="transmembrane region" description="Helical" evidence="3">
    <location>
        <begin position="255"/>
        <end position="278"/>
    </location>
</feature>
<dbReference type="GO" id="GO:0022857">
    <property type="term" value="F:transmembrane transporter activity"/>
    <property type="evidence" value="ECO:0007669"/>
    <property type="project" value="InterPro"/>
</dbReference>
<dbReference type="InterPro" id="IPR036259">
    <property type="entry name" value="MFS_trans_sf"/>
</dbReference>
<feature type="transmembrane region" description="Helical" evidence="3">
    <location>
        <begin position="85"/>
        <end position="105"/>
    </location>
</feature>
<dbReference type="InterPro" id="IPR020846">
    <property type="entry name" value="MFS_dom"/>
</dbReference>
<protein>
    <submittedName>
        <fullName evidence="5">Unplaced genomic scaffold GYMLUscaffold_93, whole genome shotgun sequence</fullName>
    </submittedName>
</protein>
<dbReference type="HOGENOM" id="CLU_001265_1_1_1"/>
<dbReference type="Proteomes" id="UP000053593">
    <property type="component" value="Unassembled WGS sequence"/>
</dbReference>
<evidence type="ECO:0000256" key="1">
    <source>
        <dbReference type="ARBA" id="ARBA00004141"/>
    </source>
</evidence>
<dbReference type="Pfam" id="PF07690">
    <property type="entry name" value="MFS_1"/>
    <property type="match status" value="1"/>
</dbReference>
<feature type="transmembrane region" description="Helical" evidence="3">
    <location>
        <begin position="112"/>
        <end position="130"/>
    </location>
</feature>
<organism evidence="5 6">
    <name type="scientific">Collybiopsis luxurians FD-317 M1</name>
    <dbReference type="NCBI Taxonomy" id="944289"/>
    <lineage>
        <taxon>Eukaryota</taxon>
        <taxon>Fungi</taxon>
        <taxon>Dikarya</taxon>
        <taxon>Basidiomycota</taxon>
        <taxon>Agaricomycotina</taxon>
        <taxon>Agaricomycetes</taxon>
        <taxon>Agaricomycetidae</taxon>
        <taxon>Agaricales</taxon>
        <taxon>Marasmiineae</taxon>
        <taxon>Omphalotaceae</taxon>
        <taxon>Collybiopsis</taxon>
        <taxon>Collybiopsis luxurians</taxon>
    </lineage>
</organism>
<keyword evidence="3" id="KW-0472">Membrane</keyword>
<comment type="similarity">
    <text evidence="2">Belongs to the major facilitator superfamily. Monocarboxylate porter (TC 2.A.1.13) family.</text>
</comment>
<feature type="transmembrane region" description="Helical" evidence="3">
    <location>
        <begin position="204"/>
        <end position="223"/>
    </location>
</feature>
<name>A0A0D0CCF2_9AGAR</name>
<dbReference type="PANTHER" id="PTHR11360:SF234">
    <property type="entry name" value="MFS-TYPE TRANSPORTER DBAD-RELATED"/>
    <property type="match status" value="1"/>
</dbReference>
<comment type="subcellular location">
    <subcellularLocation>
        <location evidence="1">Membrane</location>
        <topology evidence="1">Multi-pass membrane protein</topology>
    </subcellularLocation>
</comment>
<reference evidence="5 6" key="1">
    <citation type="submission" date="2014-04" db="EMBL/GenBank/DDBJ databases">
        <title>Evolutionary Origins and Diversification of the Mycorrhizal Mutualists.</title>
        <authorList>
            <consortium name="DOE Joint Genome Institute"/>
            <consortium name="Mycorrhizal Genomics Consortium"/>
            <person name="Kohler A."/>
            <person name="Kuo A."/>
            <person name="Nagy L.G."/>
            <person name="Floudas D."/>
            <person name="Copeland A."/>
            <person name="Barry K.W."/>
            <person name="Cichocki N."/>
            <person name="Veneault-Fourrey C."/>
            <person name="LaButti K."/>
            <person name="Lindquist E.A."/>
            <person name="Lipzen A."/>
            <person name="Lundell T."/>
            <person name="Morin E."/>
            <person name="Murat C."/>
            <person name="Riley R."/>
            <person name="Ohm R."/>
            <person name="Sun H."/>
            <person name="Tunlid A."/>
            <person name="Henrissat B."/>
            <person name="Grigoriev I.V."/>
            <person name="Hibbett D.S."/>
            <person name="Martin F."/>
        </authorList>
    </citation>
    <scope>NUCLEOTIDE SEQUENCE [LARGE SCALE GENOMIC DNA]</scope>
    <source>
        <strain evidence="5 6">FD-317 M1</strain>
    </source>
</reference>
<dbReference type="OrthoDB" id="6499973at2759"/>
<evidence type="ECO:0000259" key="4">
    <source>
        <dbReference type="PROSITE" id="PS50850"/>
    </source>
</evidence>
<evidence type="ECO:0000313" key="6">
    <source>
        <dbReference type="Proteomes" id="UP000053593"/>
    </source>
</evidence>
<evidence type="ECO:0000256" key="2">
    <source>
        <dbReference type="ARBA" id="ARBA00006727"/>
    </source>
</evidence>
<feature type="transmembrane region" description="Helical" evidence="3">
    <location>
        <begin position="171"/>
        <end position="192"/>
    </location>
</feature>
<feature type="transmembrane region" description="Helical" evidence="3">
    <location>
        <begin position="136"/>
        <end position="159"/>
    </location>
</feature>
<feature type="transmembrane region" description="Helical" evidence="3">
    <location>
        <begin position="408"/>
        <end position="432"/>
    </location>
</feature>
<dbReference type="Gene3D" id="1.20.1250.20">
    <property type="entry name" value="MFS general substrate transporter like domains"/>
    <property type="match status" value="2"/>
</dbReference>
<gene>
    <name evidence="5" type="ORF">GYMLUDRAFT_233400</name>
</gene>
<feature type="transmembrane region" description="Helical" evidence="3">
    <location>
        <begin position="321"/>
        <end position="338"/>
    </location>
</feature>
<sequence>MEQPLNTSLSQQQMEKQERAAETIVIPDTSQEQDIQEGGIRGWATVFGAWLVQFTMVGMATSFGATQEFYVLHFLSQSTPSQINWIGSVQLFFQFTVGLAVTKLLDLGKFTLLKWSGGLLYIFSMFMLSLSKPEQYYQVFLSQGVGMGVATGMLYMPCARVVSSHFRRHRGLVLGIITTGSSLGGFTFSTLLTHLLERASFGSSIRTGAYISLACLISANLLMRQYPAGARKEHPAAASASNPSPVKASLLKPSFVLIVLYGFVTALGLWFPVISIQLFAHQHPLISARLTPWLLAIINLSGTAGRVIPNWLSDRFGALKVNLATTTISGIMAFIMIICTTSASIVIFCIFYGFFAGATVALFFPSVISLDSNAQSGIRLGLACVPSGIASLIGTPIAAALVGQQQKWWAGCVFTGAIEIMGSFLLIGCLLLNKKGY</sequence>
<feature type="transmembrane region" description="Helical" evidence="3">
    <location>
        <begin position="380"/>
        <end position="402"/>
    </location>
</feature>
<dbReference type="AlphaFoldDB" id="A0A0D0CCF2"/>
<feature type="transmembrane region" description="Helical" evidence="3">
    <location>
        <begin position="344"/>
        <end position="368"/>
    </location>
</feature>
<dbReference type="PROSITE" id="PS50850">
    <property type="entry name" value="MFS"/>
    <property type="match status" value="1"/>
</dbReference>
<dbReference type="GO" id="GO:0016020">
    <property type="term" value="C:membrane"/>
    <property type="evidence" value="ECO:0007669"/>
    <property type="project" value="UniProtKB-SubCell"/>
</dbReference>